<dbReference type="Gene3D" id="2.40.160.20">
    <property type="match status" value="1"/>
</dbReference>
<comment type="caution">
    <text evidence="7">The sequence shown here is derived from an EMBL/GenBank/DDBJ whole genome shotgun (WGS) entry which is preliminary data.</text>
</comment>
<dbReference type="SUPFAM" id="SSF56925">
    <property type="entry name" value="OMPA-like"/>
    <property type="match status" value="1"/>
</dbReference>
<dbReference type="PANTHER" id="PTHR34001:SF3">
    <property type="entry name" value="BLL7405 PROTEIN"/>
    <property type="match status" value="1"/>
</dbReference>
<protein>
    <recommendedName>
        <fullName evidence="6">Outer membrane protein beta-barrel domain-containing protein</fullName>
    </recommendedName>
</protein>
<dbReference type="PANTHER" id="PTHR34001">
    <property type="entry name" value="BLL7405 PROTEIN"/>
    <property type="match status" value="1"/>
</dbReference>
<evidence type="ECO:0000256" key="3">
    <source>
        <dbReference type="ARBA" id="ARBA00023136"/>
    </source>
</evidence>
<keyword evidence="8" id="KW-1185">Reference proteome</keyword>
<keyword evidence="4" id="KW-0998">Cell outer membrane</keyword>
<comment type="similarity">
    <text evidence="5">Belongs to the Omp25/RopB family.</text>
</comment>
<dbReference type="Pfam" id="PF13505">
    <property type="entry name" value="OMP_b-brl"/>
    <property type="match status" value="1"/>
</dbReference>
<organism evidence="7 8">
    <name type="scientific">Bradyrhizobium macuxiense</name>
    <dbReference type="NCBI Taxonomy" id="1755647"/>
    <lineage>
        <taxon>Bacteria</taxon>
        <taxon>Pseudomonadati</taxon>
        <taxon>Pseudomonadota</taxon>
        <taxon>Alphaproteobacteria</taxon>
        <taxon>Hyphomicrobiales</taxon>
        <taxon>Nitrobacteraceae</taxon>
        <taxon>Bradyrhizobium</taxon>
    </lineage>
</organism>
<proteinExistence type="inferred from homology"/>
<evidence type="ECO:0000256" key="1">
    <source>
        <dbReference type="ARBA" id="ARBA00004442"/>
    </source>
</evidence>
<evidence type="ECO:0000256" key="5">
    <source>
        <dbReference type="ARBA" id="ARBA00038306"/>
    </source>
</evidence>
<dbReference type="InterPro" id="IPR011250">
    <property type="entry name" value="OMP/PagP_B-barrel"/>
</dbReference>
<dbReference type="GO" id="GO:0009279">
    <property type="term" value="C:cell outer membrane"/>
    <property type="evidence" value="ECO:0007669"/>
    <property type="project" value="UniProtKB-SubCell"/>
</dbReference>
<evidence type="ECO:0000313" key="8">
    <source>
        <dbReference type="Proteomes" id="UP000057737"/>
    </source>
</evidence>
<dbReference type="Proteomes" id="UP000057737">
    <property type="component" value="Unassembled WGS sequence"/>
</dbReference>
<feature type="domain" description="Outer membrane protein beta-barrel" evidence="6">
    <location>
        <begin position="11"/>
        <end position="174"/>
    </location>
</feature>
<evidence type="ECO:0000313" key="7">
    <source>
        <dbReference type="EMBL" id="KWV49823.1"/>
    </source>
</evidence>
<evidence type="ECO:0000256" key="4">
    <source>
        <dbReference type="ARBA" id="ARBA00023237"/>
    </source>
</evidence>
<name>A0A109JIT4_9BRAD</name>
<dbReference type="InterPro" id="IPR027385">
    <property type="entry name" value="Beta-barrel_OMP"/>
</dbReference>
<dbReference type="EMBL" id="LNCU01000098">
    <property type="protein sequence ID" value="KWV49823.1"/>
    <property type="molecule type" value="Genomic_DNA"/>
</dbReference>
<evidence type="ECO:0000259" key="6">
    <source>
        <dbReference type="Pfam" id="PF13505"/>
    </source>
</evidence>
<comment type="subcellular location">
    <subcellularLocation>
        <location evidence="1">Cell outer membrane</location>
    </subcellularLocation>
</comment>
<keyword evidence="2" id="KW-0732">Signal</keyword>
<evidence type="ECO:0000256" key="2">
    <source>
        <dbReference type="ARBA" id="ARBA00022729"/>
    </source>
</evidence>
<dbReference type="InterPro" id="IPR051692">
    <property type="entry name" value="OMP-like"/>
</dbReference>
<dbReference type="AlphaFoldDB" id="A0A109JIT4"/>
<keyword evidence="3" id="KW-0472">Membrane</keyword>
<reference evidence="7 8" key="1">
    <citation type="submission" date="2015-11" db="EMBL/GenBank/DDBJ databases">
        <title>Draft Genome Sequence of the Strain BR 10303 (Bradyrhizobium sp.) isolated from nodules of Centrolobium paraense.</title>
        <authorList>
            <person name="Zelli J.E."/>
            <person name="Simoes-Araujo J.L."/>
            <person name="Barauna A.C."/>
            <person name="Silva K."/>
        </authorList>
    </citation>
    <scope>NUCLEOTIDE SEQUENCE [LARGE SCALE GENOMIC DNA]</scope>
    <source>
        <strain evidence="7 8">BR 10303</strain>
    </source>
</reference>
<gene>
    <name evidence="7" type="ORF">AS156_14920</name>
</gene>
<sequence length="174" mass="18750">MVFGGPFVVSSTSSKDGMSYGILAGYNYQMGNLVLGVEGDFEGWTVGKVRYTSLTGDFLTAHSKWGGSVRGRLGYAADRTLFYVTGGAAFVSDETSVPTTGISIGGDGTRAGWTAGAGVDYAFTNNWFAGLEYRYSRFESKSFIYPMPILNLGLVGFTQELNNNQVNARIGFKF</sequence>
<accession>A0A109JIT4</accession>